<dbReference type="InterPro" id="IPR016040">
    <property type="entry name" value="NAD(P)-bd_dom"/>
</dbReference>
<comment type="cofactor">
    <cofactor evidence="3 9">
        <name>NAD(+)</name>
        <dbReference type="ChEBI" id="CHEBI:57540"/>
    </cofactor>
</comment>
<keyword evidence="6 9" id="KW-0520">NAD</keyword>
<comment type="function">
    <text evidence="4">Catalyzes two distinct but analogous reactions: the reversible epimerization of UDP-glucose to UDP-galactose and the reversible epimerization of UDP-N-acetylglucosamine to UDP-N-acetylgalactosamine. The reaction with UDP-Gal plays a critical role in the Leloir pathway of galactose catabolism in which galactose is converted to the glycolytic intermediate glucose 6-phosphate. It contributes to the catabolism of dietary galactose and enables the endogenous biosynthesis of both UDP-Gal and UDP-GalNAc when exogenous sources are limited. Both UDP-sugar interconversions are important in the synthesis of glycoproteins and glycolipids.</text>
</comment>
<feature type="domain" description="NAD(P)-binding" evidence="10">
    <location>
        <begin position="9"/>
        <end position="339"/>
    </location>
</feature>
<evidence type="ECO:0000256" key="6">
    <source>
        <dbReference type="ARBA" id="ARBA00023027"/>
    </source>
</evidence>
<dbReference type="Gene3D" id="3.90.25.10">
    <property type="entry name" value="UDP-galactose 4-epimerase, domain 1"/>
    <property type="match status" value="1"/>
</dbReference>
<evidence type="ECO:0000256" key="1">
    <source>
        <dbReference type="ARBA" id="ARBA00000014"/>
    </source>
</evidence>
<dbReference type="SUPFAM" id="SSF51735">
    <property type="entry name" value="NAD(P)-binding Rossmann-fold domains"/>
    <property type="match status" value="1"/>
</dbReference>
<protein>
    <recommendedName>
        <fullName evidence="9">UDP-glucose 4-epimerase</fullName>
        <ecNumber evidence="9">5.1.3.2</ecNumber>
    </recommendedName>
</protein>
<dbReference type="GO" id="GO:0033499">
    <property type="term" value="P:galactose catabolic process via UDP-galactose, Leloir pathway"/>
    <property type="evidence" value="ECO:0007669"/>
    <property type="project" value="TreeGrafter"/>
</dbReference>
<dbReference type="NCBIfam" id="TIGR01179">
    <property type="entry name" value="galE"/>
    <property type="match status" value="1"/>
</dbReference>
<evidence type="ECO:0000256" key="8">
    <source>
        <dbReference type="ARBA" id="ARBA00023235"/>
    </source>
</evidence>
<organism evidence="11 12">
    <name type="scientific">Nezara viridula</name>
    <name type="common">Southern green stink bug</name>
    <name type="synonym">Cimex viridulus</name>
    <dbReference type="NCBI Taxonomy" id="85310"/>
    <lineage>
        <taxon>Eukaryota</taxon>
        <taxon>Metazoa</taxon>
        <taxon>Ecdysozoa</taxon>
        <taxon>Arthropoda</taxon>
        <taxon>Hexapoda</taxon>
        <taxon>Insecta</taxon>
        <taxon>Pterygota</taxon>
        <taxon>Neoptera</taxon>
        <taxon>Paraneoptera</taxon>
        <taxon>Hemiptera</taxon>
        <taxon>Heteroptera</taxon>
        <taxon>Panheteroptera</taxon>
        <taxon>Pentatomomorpha</taxon>
        <taxon>Pentatomoidea</taxon>
        <taxon>Pentatomidae</taxon>
        <taxon>Pentatominae</taxon>
        <taxon>Nezara</taxon>
    </lineage>
</organism>
<dbReference type="PRINTS" id="PR01713">
    <property type="entry name" value="NUCEPIMERASE"/>
</dbReference>
<evidence type="ECO:0000256" key="2">
    <source>
        <dbReference type="ARBA" id="ARBA00000083"/>
    </source>
</evidence>
<dbReference type="PANTHER" id="PTHR43725:SF47">
    <property type="entry name" value="UDP-GLUCOSE 4-EPIMERASE"/>
    <property type="match status" value="1"/>
</dbReference>
<keyword evidence="8 9" id="KW-0413">Isomerase</keyword>
<evidence type="ECO:0000259" key="10">
    <source>
        <dbReference type="Pfam" id="PF16363"/>
    </source>
</evidence>
<dbReference type="Pfam" id="PF16363">
    <property type="entry name" value="GDP_Man_Dehyd"/>
    <property type="match status" value="1"/>
</dbReference>
<gene>
    <name evidence="11" type="ORF">NEZAVI_LOCUS7945</name>
</gene>
<reference evidence="11" key="1">
    <citation type="submission" date="2022-01" db="EMBL/GenBank/DDBJ databases">
        <authorList>
            <person name="King R."/>
        </authorList>
    </citation>
    <scope>NUCLEOTIDE SEQUENCE</scope>
</reference>
<dbReference type="GO" id="GO:0005829">
    <property type="term" value="C:cytosol"/>
    <property type="evidence" value="ECO:0007669"/>
    <property type="project" value="TreeGrafter"/>
</dbReference>
<keyword evidence="9" id="KW-0119">Carbohydrate metabolism</keyword>
<dbReference type="InterPro" id="IPR036291">
    <property type="entry name" value="NAD(P)-bd_dom_sf"/>
</dbReference>
<name>A0A9P0MHM8_NEZVI</name>
<evidence type="ECO:0000256" key="7">
    <source>
        <dbReference type="ARBA" id="ARBA00023144"/>
    </source>
</evidence>
<keyword evidence="12" id="KW-1185">Reference proteome</keyword>
<dbReference type="EC" id="5.1.3.2" evidence="9"/>
<dbReference type="PANTHER" id="PTHR43725">
    <property type="entry name" value="UDP-GLUCOSE 4-EPIMERASE"/>
    <property type="match status" value="1"/>
</dbReference>
<dbReference type="InterPro" id="IPR005886">
    <property type="entry name" value="UDP_G4E"/>
</dbReference>
<comment type="catalytic activity">
    <reaction evidence="1">
        <text>UDP-N-acetyl-alpha-D-glucosamine = UDP-N-acetyl-alpha-D-galactosamine</text>
        <dbReference type="Rhea" id="RHEA:20517"/>
        <dbReference type="ChEBI" id="CHEBI:57705"/>
        <dbReference type="ChEBI" id="CHEBI:67138"/>
        <dbReference type="EC" id="5.1.3.7"/>
    </reaction>
</comment>
<evidence type="ECO:0000256" key="4">
    <source>
        <dbReference type="ARBA" id="ARBA00002760"/>
    </source>
</evidence>
<dbReference type="NCBIfam" id="NF007956">
    <property type="entry name" value="PRK10675.1"/>
    <property type="match status" value="1"/>
</dbReference>
<evidence type="ECO:0000256" key="5">
    <source>
        <dbReference type="ARBA" id="ARBA00004947"/>
    </source>
</evidence>
<dbReference type="OrthoDB" id="9402762at2759"/>
<dbReference type="CDD" id="cd05247">
    <property type="entry name" value="UDP_G4E_1_SDR_e"/>
    <property type="match status" value="1"/>
</dbReference>
<comment type="similarity">
    <text evidence="9">Belongs to the NAD(P)-dependent epimerase/dehydratase family.</text>
</comment>
<dbReference type="GO" id="GO:0003978">
    <property type="term" value="F:UDP-glucose 4-epimerase activity"/>
    <property type="evidence" value="ECO:0007669"/>
    <property type="project" value="UniProtKB-UniRule"/>
</dbReference>
<keyword evidence="7" id="KW-0299">Galactose metabolism</keyword>
<evidence type="ECO:0000256" key="3">
    <source>
        <dbReference type="ARBA" id="ARBA00001911"/>
    </source>
</evidence>
<dbReference type="Proteomes" id="UP001152798">
    <property type="component" value="Chromosome 4"/>
</dbReference>
<evidence type="ECO:0000313" key="11">
    <source>
        <dbReference type="EMBL" id="CAH1398258.1"/>
    </source>
</evidence>
<dbReference type="GO" id="GO:0003974">
    <property type="term" value="F:UDP-N-acetylglucosamine 4-epimerase activity"/>
    <property type="evidence" value="ECO:0007669"/>
    <property type="project" value="UniProtKB-EC"/>
</dbReference>
<comment type="catalytic activity">
    <reaction evidence="2 9">
        <text>UDP-alpha-D-glucose = UDP-alpha-D-galactose</text>
        <dbReference type="Rhea" id="RHEA:22168"/>
        <dbReference type="ChEBI" id="CHEBI:58885"/>
        <dbReference type="ChEBI" id="CHEBI:66914"/>
        <dbReference type="EC" id="5.1.3.2"/>
    </reaction>
</comment>
<sequence length="367" mass="40938">MDACKATVLVTGGAGYIGSHAIVKLLENGNTVVAIDNCSNSYRCSDQYIPESLHRVQELTGKSVKFIPVDLLNKKEIETVFLQFKIDCVMHFAGFKSVGESCKKPLEYYRNNVVGSLNLFEVMRAFQCYRLIYSSSATVYGNPKELPLVEDSPTGNCTNPYGWTKYVIEVMASNLCGIGEGWKVISLRYFNPVGAHESGRIGEDPNGIPNNLMPYISQVAVGKLEELKVFGKDYNTKDGTGVRDYIHIEDLAEGHVKALVRICSEDFNGFRVYNLGTGSGHSVLEMIQAFEEASGKVIPYSFVGRRDGDVAECYCDCKLANSELQWFAKKSLKDMCEDTWRWQERNPNGYLRAMKNCICSPGKCNCK</sequence>
<accession>A0A9P0MHM8</accession>
<evidence type="ECO:0000256" key="9">
    <source>
        <dbReference type="RuleBase" id="RU366046"/>
    </source>
</evidence>
<comment type="subunit">
    <text evidence="9">Homodimer.</text>
</comment>
<dbReference type="Gene3D" id="3.40.50.720">
    <property type="entry name" value="NAD(P)-binding Rossmann-like Domain"/>
    <property type="match status" value="1"/>
</dbReference>
<comment type="pathway">
    <text evidence="5 9">Carbohydrate metabolism; galactose metabolism.</text>
</comment>
<evidence type="ECO:0000313" key="12">
    <source>
        <dbReference type="Proteomes" id="UP001152798"/>
    </source>
</evidence>
<dbReference type="AlphaFoldDB" id="A0A9P0MHM8"/>
<proteinExistence type="inferred from homology"/>
<dbReference type="EMBL" id="OV725080">
    <property type="protein sequence ID" value="CAH1398258.1"/>
    <property type="molecule type" value="Genomic_DNA"/>
</dbReference>